<dbReference type="EMBL" id="MU006090">
    <property type="protein sequence ID" value="KAF2842572.1"/>
    <property type="molecule type" value="Genomic_DNA"/>
</dbReference>
<accession>A0A9P4SIS4</accession>
<organism evidence="1 2">
    <name type="scientific">Patellaria atrata CBS 101060</name>
    <dbReference type="NCBI Taxonomy" id="1346257"/>
    <lineage>
        <taxon>Eukaryota</taxon>
        <taxon>Fungi</taxon>
        <taxon>Dikarya</taxon>
        <taxon>Ascomycota</taxon>
        <taxon>Pezizomycotina</taxon>
        <taxon>Dothideomycetes</taxon>
        <taxon>Dothideomycetes incertae sedis</taxon>
        <taxon>Patellariales</taxon>
        <taxon>Patellariaceae</taxon>
        <taxon>Patellaria</taxon>
    </lineage>
</organism>
<comment type="caution">
    <text evidence="1">The sequence shown here is derived from an EMBL/GenBank/DDBJ whole genome shotgun (WGS) entry which is preliminary data.</text>
</comment>
<protein>
    <submittedName>
        <fullName evidence="1">Uncharacterized protein</fullName>
    </submittedName>
</protein>
<evidence type="ECO:0000313" key="2">
    <source>
        <dbReference type="Proteomes" id="UP000799429"/>
    </source>
</evidence>
<keyword evidence="2" id="KW-1185">Reference proteome</keyword>
<evidence type="ECO:0000313" key="1">
    <source>
        <dbReference type="EMBL" id="KAF2842572.1"/>
    </source>
</evidence>
<name>A0A9P4SIS4_9PEZI</name>
<sequence>MGNAASSSCGRNKKTQCEKGQSIAKTLWVFVDSQAALKRLQKNSLDGGQELSVLITDLCNTLTNEWEMKITFSWLEGCMRSIVRKHYMRICRDLVHFSLSIPKSNLQKKIQAAYIQLKTGIGFFKSYSKVIGKDEEGKCFGDCQSLQTPTHLILHCSNYSRERKEMRKLLRSDLTMTKLFCTKTQISTARWLMHAGDVNRVEG</sequence>
<dbReference type="AlphaFoldDB" id="A0A9P4SIS4"/>
<gene>
    <name evidence="1" type="ORF">M501DRAFT_998917</name>
</gene>
<reference evidence="1" key="1">
    <citation type="journal article" date="2020" name="Stud. Mycol.">
        <title>101 Dothideomycetes genomes: a test case for predicting lifestyles and emergence of pathogens.</title>
        <authorList>
            <person name="Haridas S."/>
            <person name="Albert R."/>
            <person name="Binder M."/>
            <person name="Bloem J."/>
            <person name="Labutti K."/>
            <person name="Salamov A."/>
            <person name="Andreopoulos B."/>
            <person name="Baker S."/>
            <person name="Barry K."/>
            <person name="Bills G."/>
            <person name="Bluhm B."/>
            <person name="Cannon C."/>
            <person name="Castanera R."/>
            <person name="Culley D."/>
            <person name="Daum C."/>
            <person name="Ezra D."/>
            <person name="Gonzalez J."/>
            <person name="Henrissat B."/>
            <person name="Kuo A."/>
            <person name="Liang C."/>
            <person name="Lipzen A."/>
            <person name="Lutzoni F."/>
            <person name="Magnuson J."/>
            <person name="Mondo S."/>
            <person name="Nolan M."/>
            <person name="Ohm R."/>
            <person name="Pangilinan J."/>
            <person name="Park H.-J."/>
            <person name="Ramirez L."/>
            <person name="Alfaro M."/>
            <person name="Sun H."/>
            <person name="Tritt A."/>
            <person name="Yoshinaga Y."/>
            <person name="Zwiers L.-H."/>
            <person name="Turgeon B."/>
            <person name="Goodwin S."/>
            <person name="Spatafora J."/>
            <person name="Crous P."/>
            <person name="Grigoriev I."/>
        </authorList>
    </citation>
    <scope>NUCLEOTIDE SEQUENCE</scope>
    <source>
        <strain evidence="1">CBS 101060</strain>
    </source>
</reference>
<proteinExistence type="predicted"/>
<dbReference type="OrthoDB" id="3942798at2759"/>
<dbReference type="Proteomes" id="UP000799429">
    <property type="component" value="Unassembled WGS sequence"/>
</dbReference>